<dbReference type="EMBL" id="CP127162">
    <property type="protein sequence ID" value="WIV19838.1"/>
    <property type="molecule type" value="Genomic_DNA"/>
</dbReference>
<keyword evidence="1" id="KW-0472">Membrane</keyword>
<keyword evidence="1" id="KW-1133">Transmembrane helix</keyword>
<evidence type="ECO:0000313" key="3">
    <source>
        <dbReference type="EMBL" id="WIV19838.1"/>
    </source>
</evidence>
<dbReference type="InterPro" id="IPR025983">
    <property type="entry name" value="Cys_rich_CPCC"/>
</dbReference>
<dbReference type="RefSeq" id="WP_285746246.1">
    <property type="nucleotide sequence ID" value="NZ_CP127162.1"/>
</dbReference>
<feature type="domain" description="Cysteine-rich CPCC" evidence="2">
    <location>
        <begin position="119"/>
        <end position="177"/>
    </location>
</feature>
<sequence length="242" mass="28384">MVIKWLVIAVCVYILIGVIYAYRFISKELPEFLGNEMNEDDEYFAIMNKTQNETHVYMEELNQMIGKKGSKVVHFLIGTILWLPLVIDTEINSRRDAAKWMEDEEFYNHDEEEIDPKRFPCPCCGYPTLEIQNYGYEVCMLCGWEDDGQRDDQADKVWGGANQEYSLTTARGIFKQYFLGYYDNKVLKSQKREAIIHANKRLMEAYDQLEKPEDWATEGIPLGTDKKWEEVFKYEAALCTIK</sequence>
<evidence type="ECO:0000256" key="1">
    <source>
        <dbReference type="SAM" id="Phobius"/>
    </source>
</evidence>
<reference evidence="3 4" key="1">
    <citation type="submission" date="2023-06" db="EMBL/GenBank/DDBJ databases">
        <title>Paenibacillus polygonum sp. nov., an endophytic bacterium, isolated from Polygonum lapathifolium L. in Nanji Wetland National Nature Reserve, South of Poyang Lake, Jiangxi Province, China.</title>
        <authorList>
            <person name="Yu Z."/>
        </authorList>
    </citation>
    <scope>NUCLEOTIDE SEQUENCE [LARGE SCALE GENOMIC DNA]</scope>
    <source>
        <strain evidence="3 4">C31</strain>
    </source>
</reference>
<evidence type="ECO:0000313" key="4">
    <source>
        <dbReference type="Proteomes" id="UP001236415"/>
    </source>
</evidence>
<dbReference type="Pfam" id="PF14206">
    <property type="entry name" value="Cys_rich_CPCC"/>
    <property type="match status" value="1"/>
</dbReference>
<feature type="transmembrane region" description="Helical" evidence="1">
    <location>
        <begin position="5"/>
        <end position="25"/>
    </location>
</feature>
<gene>
    <name evidence="3" type="ORF">QPK24_03610</name>
</gene>
<evidence type="ECO:0000259" key="2">
    <source>
        <dbReference type="Pfam" id="PF14206"/>
    </source>
</evidence>
<keyword evidence="4" id="KW-1185">Reference proteome</keyword>
<keyword evidence="1" id="KW-0812">Transmembrane</keyword>
<organism evidence="3 4">
    <name type="scientific">Paenibacillus polygoni</name>
    <dbReference type="NCBI Taxonomy" id="3050112"/>
    <lineage>
        <taxon>Bacteria</taxon>
        <taxon>Bacillati</taxon>
        <taxon>Bacillota</taxon>
        <taxon>Bacilli</taxon>
        <taxon>Bacillales</taxon>
        <taxon>Paenibacillaceae</taxon>
        <taxon>Paenibacillus</taxon>
    </lineage>
</organism>
<dbReference type="Proteomes" id="UP001236415">
    <property type="component" value="Chromosome"/>
</dbReference>
<protein>
    <submittedName>
        <fullName evidence="3">CPCC family cysteine-rich protein</fullName>
    </submittedName>
</protein>
<name>A0ABY8X6K1_9BACL</name>
<proteinExistence type="predicted"/>
<accession>A0ABY8X6K1</accession>